<feature type="transmembrane region" description="Helical" evidence="1">
    <location>
        <begin position="21"/>
        <end position="40"/>
    </location>
</feature>
<reference evidence="2" key="1">
    <citation type="journal article" date="2021" name="Proc. Natl. Acad. Sci. U.S.A.">
        <title>A Catalog of Tens of Thousands of Viruses from Human Metagenomes Reveals Hidden Associations with Chronic Diseases.</title>
        <authorList>
            <person name="Tisza M.J."/>
            <person name="Buck C.B."/>
        </authorList>
    </citation>
    <scope>NUCLEOTIDE SEQUENCE</scope>
    <source>
        <strain evidence="2">CtZHD14</strain>
    </source>
</reference>
<accession>A0A8S5SWG5</accession>
<evidence type="ECO:0000256" key="1">
    <source>
        <dbReference type="SAM" id="Phobius"/>
    </source>
</evidence>
<organism evidence="2">
    <name type="scientific">Siphoviridae sp. ctZHD14</name>
    <dbReference type="NCBI Taxonomy" id="2827891"/>
    <lineage>
        <taxon>Viruses</taxon>
        <taxon>Duplodnaviria</taxon>
        <taxon>Heunggongvirae</taxon>
        <taxon>Uroviricota</taxon>
        <taxon>Caudoviricetes</taxon>
    </lineage>
</organism>
<dbReference type="EMBL" id="BK032687">
    <property type="protein sequence ID" value="DAF55345.1"/>
    <property type="molecule type" value="Genomic_DNA"/>
</dbReference>
<name>A0A8S5SWG5_9CAUD</name>
<keyword evidence="1" id="KW-0812">Transmembrane</keyword>
<proteinExistence type="predicted"/>
<keyword evidence="1" id="KW-0472">Membrane</keyword>
<protein>
    <submittedName>
        <fullName evidence="2">Uncharacterized protein</fullName>
    </submittedName>
</protein>
<sequence>MVSQKRVLRTKSFARIQLGKLRGSLVILFIYQAFLMRLMVTLKIW</sequence>
<keyword evidence="1" id="KW-1133">Transmembrane helix</keyword>
<evidence type="ECO:0000313" key="2">
    <source>
        <dbReference type="EMBL" id="DAF55345.1"/>
    </source>
</evidence>